<dbReference type="InterPro" id="IPR010538">
    <property type="entry name" value="DHOR"/>
</dbReference>
<evidence type="ECO:0000256" key="1">
    <source>
        <dbReference type="ARBA" id="ARBA00022617"/>
    </source>
</evidence>
<evidence type="ECO:0000256" key="3">
    <source>
        <dbReference type="ARBA" id="ARBA00023004"/>
    </source>
</evidence>
<dbReference type="InterPro" id="IPR051395">
    <property type="entry name" value="Cytochrome_c_Peroxidase/MauG"/>
</dbReference>
<dbReference type="KEGG" id="aare:D3093_13025"/>
<proteinExistence type="predicted"/>
<reference evidence="7 8" key="1">
    <citation type="submission" date="2018-09" db="EMBL/GenBank/DDBJ databases">
        <title>Whole genome based analysis of evolution and adaptive divergence in Indian and Brazilian strains of Azospirillum brasilense.</title>
        <authorList>
            <person name="Singh C."/>
            <person name="Tripathi A.K."/>
        </authorList>
    </citation>
    <scope>NUCLEOTIDE SEQUENCE [LARGE SCALE GENOMIC DNA]</scope>
    <source>
        <strain evidence="7 8">MTCC4035</strain>
    </source>
</reference>
<organism evidence="7 8">
    <name type="scientific">Azospirillum argentinense</name>
    <dbReference type="NCBI Taxonomy" id="2970906"/>
    <lineage>
        <taxon>Bacteria</taxon>
        <taxon>Pseudomonadati</taxon>
        <taxon>Pseudomonadota</taxon>
        <taxon>Alphaproteobacteria</taxon>
        <taxon>Rhodospirillales</taxon>
        <taxon>Azospirillaceae</taxon>
        <taxon>Azospirillum</taxon>
    </lineage>
</organism>
<keyword evidence="2 4" id="KW-0479">Metal-binding</keyword>
<dbReference type="PROSITE" id="PS51007">
    <property type="entry name" value="CYTC"/>
    <property type="match status" value="1"/>
</dbReference>
<accession>A0A4D8PFA5</accession>
<dbReference type="PANTHER" id="PTHR30600">
    <property type="entry name" value="CYTOCHROME C PEROXIDASE-RELATED"/>
    <property type="match status" value="1"/>
</dbReference>
<dbReference type="GO" id="GO:0020037">
    <property type="term" value="F:heme binding"/>
    <property type="evidence" value="ECO:0007669"/>
    <property type="project" value="InterPro"/>
</dbReference>
<feature type="region of interest" description="Disordered" evidence="5">
    <location>
        <begin position="404"/>
        <end position="425"/>
    </location>
</feature>
<gene>
    <name evidence="7" type="ORF">D3093_13025</name>
</gene>
<dbReference type="Gene3D" id="1.10.760.10">
    <property type="entry name" value="Cytochrome c-like domain"/>
    <property type="match status" value="1"/>
</dbReference>
<evidence type="ECO:0000256" key="2">
    <source>
        <dbReference type="ARBA" id="ARBA00022723"/>
    </source>
</evidence>
<sequence length="665" mass="70535">MLRQYRAIRKNREFMRMASVRVAAWPIVMMGLSAFLTSKAGAQQANITESVTIQQQEVMKGSVPLRRILESGAHFFSYPYTLQDGWGEGADGPRAWQRKALYPNSPFSPYATADGTVPPPIPFLRLNGIDSQSCYECHTSIGATVLPDLAGANPPGPATRTQPAIGGAAGIANTAFINSQFPNPLTQLVRNPPHVFGTGYTQALANEITGQLLGQQALLADHARYTPDKPVTLPLAAKNLSFGWLGATYDSKAQRIVYDYSRLTGVSPDLVVRPFQWKGIASSVRHFAASATQFHFSMEGVEIVGKNNDNDADGVINELSYGNVGALTSFVAMTRPPVVETPTDPAAKAKVARGAALFAGTATDAGLPAGSAMCASCHVPVQTLDRPVVTIEWGTVLGHPDQAGSDAGISLPSRVQGRAEETRRRTVVSPTLVNALPSTDHLPVVREARARLAKASADAGAAVRQGAPDAAVAALYAKAVADADTVAVGGLEINLNTLASRAAPSMPWRNLDGGKAEDQAGPLPAYARDRLPFKTPDAPLDVPLLSDLRLHDMGPCLADIAPQGTDVADIAVPPQQFLTRPLWGVADSWPYLHDGRALDLVQAIRFHGGTRPDGIAAEFPYQCAGSEADPVINAFYALTDGDQQALIAYLASLRLPPLPGAVVPF</sequence>
<feature type="domain" description="Cytochrome c" evidence="6">
    <location>
        <begin position="349"/>
        <end position="496"/>
    </location>
</feature>
<evidence type="ECO:0000313" key="8">
    <source>
        <dbReference type="Proteomes" id="UP000298595"/>
    </source>
</evidence>
<dbReference type="EMBL" id="CP032321">
    <property type="protein sequence ID" value="QCN96104.1"/>
    <property type="molecule type" value="Genomic_DNA"/>
</dbReference>
<protein>
    <recommendedName>
        <fullName evidence="6">Cytochrome c domain-containing protein</fullName>
    </recommendedName>
</protein>
<dbReference type="GO" id="GO:0046872">
    <property type="term" value="F:metal ion binding"/>
    <property type="evidence" value="ECO:0007669"/>
    <property type="project" value="UniProtKB-KW"/>
</dbReference>
<dbReference type="InterPro" id="IPR009056">
    <property type="entry name" value="Cyt_c-like_dom"/>
</dbReference>
<evidence type="ECO:0000256" key="4">
    <source>
        <dbReference type="PROSITE-ProRule" id="PRU00433"/>
    </source>
</evidence>
<dbReference type="GO" id="GO:0009055">
    <property type="term" value="F:electron transfer activity"/>
    <property type="evidence" value="ECO:0007669"/>
    <property type="project" value="InterPro"/>
</dbReference>
<evidence type="ECO:0000256" key="5">
    <source>
        <dbReference type="SAM" id="MobiDB-lite"/>
    </source>
</evidence>
<dbReference type="InterPro" id="IPR036909">
    <property type="entry name" value="Cyt_c-like_dom_sf"/>
</dbReference>
<evidence type="ECO:0000259" key="6">
    <source>
        <dbReference type="PROSITE" id="PS51007"/>
    </source>
</evidence>
<dbReference type="Proteomes" id="UP000298595">
    <property type="component" value="Chromosome"/>
</dbReference>
<keyword evidence="3 4" id="KW-0408">Iron</keyword>
<evidence type="ECO:0000313" key="7">
    <source>
        <dbReference type="EMBL" id="QCN96104.1"/>
    </source>
</evidence>
<dbReference type="GO" id="GO:0004130">
    <property type="term" value="F:cytochrome-c peroxidase activity"/>
    <property type="evidence" value="ECO:0007669"/>
    <property type="project" value="TreeGrafter"/>
</dbReference>
<name>A0A4D8PFA5_9PROT</name>
<keyword evidence="1 4" id="KW-0349">Heme</keyword>
<dbReference type="AlphaFoldDB" id="A0A4D8PFA5"/>
<dbReference type="SUPFAM" id="SSF46626">
    <property type="entry name" value="Cytochrome c"/>
    <property type="match status" value="1"/>
</dbReference>
<dbReference type="Pfam" id="PF06537">
    <property type="entry name" value="DHOR"/>
    <property type="match status" value="1"/>
</dbReference>